<evidence type="ECO:0000313" key="2">
    <source>
        <dbReference type="Proteomes" id="UP000829398"/>
    </source>
</evidence>
<gene>
    <name evidence="1" type="ORF">KPL71_007247</name>
</gene>
<proteinExistence type="predicted"/>
<evidence type="ECO:0000313" key="1">
    <source>
        <dbReference type="EMBL" id="KAH9778132.1"/>
    </source>
</evidence>
<comment type="caution">
    <text evidence="1">The sequence shown here is derived from an EMBL/GenBank/DDBJ whole genome shotgun (WGS) entry which is preliminary data.</text>
</comment>
<keyword evidence="2" id="KW-1185">Reference proteome</keyword>
<protein>
    <submittedName>
        <fullName evidence="1">Uncharacterized protein</fullName>
    </submittedName>
</protein>
<sequence length="585" mass="65105">MPSEEFGEIALAAYHLFGRPAEEEDNSVNRNIVEKKSKMQTLIGHAVSDASVYKVASLAQRLSKLQPSEHNVTLFSESLENGSSDDFEFGSDLVFRAPARFLVDGSFEDGALMGDESIAPSSFHDGWYDGSDSMDYNSAADGRNFNLSWLRDACDRIVRQSISQLSRDDLAMAICRVLDSDKPGEEIAGDLLDLVGDSAFETVQDLISHRKQLVDAIRHGMLLLKSEKTASNSQSRMPSYGTQVTVQTESERQIDKLRRKEEKRHRRGTEYAAENDVSSTSFSSLIEASERKNPLDGLIGSGQGSMAVTALPQGTVRKHLKGYEEVIIPPTPTAQMKPGEKLIEIKELDEFAQAAFHGYKSLNRIQSRIFQTVYYTNENILVCAPTGAGKTNIAMISILHEIGQHFRDGYLHKDEFKIVYVAPMKALAAEVTRTFSSRLSPLNMIVRELTGDMQLSRNELEETQMIVTTPEKWDVITRKSSDMSLSMLVKLLIIDEVHLLNDDRGPVIEALVARTLRQLQLESLLNFVQKTWYPSLSFVAFHAASNKTLWRLHIIFSTEQADVGGPVDVVSRGTVKASVMASSND</sequence>
<organism evidence="1 2">
    <name type="scientific">Citrus sinensis</name>
    <name type="common">Sweet orange</name>
    <name type="synonym">Citrus aurantium var. sinensis</name>
    <dbReference type="NCBI Taxonomy" id="2711"/>
    <lineage>
        <taxon>Eukaryota</taxon>
        <taxon>Viridiplantae</taxon>
        <taxon>Streptophyta</taxon>
        <taxon>Embryophyta</taxon>
        <taxon>Tracheophyta</taxon>
        <taxon>Spermatophyta</taxon>
        <taxon>Magnoliopsida</taxon>
        <taxon>eudicotyledons</taxon>
        <taxon>Gunneridae</taxon>
        <taxon>Pentapetalae</taxon>
        <taxon>rosids</taxon>
        <taxon>malvids</taxon>
        <taxon>Sapindales</taxon>
        <taxon>Rutaceae</taxon>
        <taxon>Aurantioideae</taxon>
        <taxon>Citrus</taxon>
    </lineage>
</organism>
<dbReference type="Proteomes" id="UP000829398">
    <property type="component" value="Chromosome 3"/>
</dbReference>
<reference evidence="2" key="1">
    <citation type="journal article" date="2023" name="Hortic. Res.">
        <title>A chromosome-level phased genome enabling allele-level studies in sweet orange: a case study on citrus Huanglongbing tolerance.</title>
        <authorList>
            <person name="Wu B."/>
            <person name="Yu Q."/>
            <person name="Deng Z."/>
            <person name="Duan Y."/>
            <person name="Luo F."/>
            <person name="Gmitter F. Jr."/>
        </authorList>
    </citation>
    <scope>NUCLEOTIDE SEQUENCE [LARGE SCALE GENOMIC DNA]</scope>
    <source>
        <strain evidence="2">cv. Valencia</strain>
    </source>
</reference>
<dbReference type="EMBL" id="CM039172">
    <property type="protein sequence ID" value="KAH9778132.1"/>
    <property type="molecule type" value="Genomic_DNA"/>
</dbReference>
<name>A0ACB8LXV2_CITSI</name>
<accession>A0ACB8LXV2</accession>